<organism evidence="1 2">
    <name type="scientific">Ceraceosorus bombacis</name>
    <dbReference type="NCBI Taxonomy" id="401625"/>
    <lineage>
        <taxon>Eukaryota</taxon>
        <taxon>Fungi</taxon>
        <taxon>Dikarya</taxon>
        <taxon>Basidiomycota</taxon>
        <taxon>Ustilaginomycotina</taxon>
        <taxon>Exobasidiomycetes</taxon>
        <taxon>Ceraceosorales</taxon>
        <taxon>Ceraceosoraceae</taxon>
        <taxon>Ceraceosorus</taxon>
    </lineage>
</organism>
<dbReference type="Proteomes" id="UP000054845">
    <property type="component" value="Unassembled WGS sequence"/>
</dbReference>
<dbReference type="AlphaFoldDB" id="A0A0P1BD21"/>
<protein>
    <submittedName>
        <fullName evidence="1">Uncharacterized protein</fullName>
    </submittedName>
</protein>
<evidence type="ECO:0000313" key="2">
    <source>
        <dbReference type="Proteomes" id="UP000054845"/>
    </source>
</evidence>
<dbReference type="EMBL" id="CCYA01000221">
    <property type="protein sequence ID" value="CEH13635.1"/>
    <property type="molecule type" value="Genomic_DNA"/>
</dbReference>
<sequence>MRMHACPPKPEPCAVASVANLDRNGVALSRIQADVDPLRLPALNALLPHVSLRSPSPLPLLLLQPFASPIYSFIR</sequence>
<reference evidence="2" key="1">
    <citation type="submission" date="2014-09" db="EMBL/GenBank/DDBJ databases">
        <authorList>
            <person name="Sharma Rahul"/>
            <person name="Thines Marco"/>
        </authorList>
    </citation>
    <scope>NUCLEOTIDE SEQUENCE [LARGE SCALE GENOMIC DNA]</scope>
</reference>
<proteinExistence type="predicted"/>
<name>A0A0P1BD21_9BASI</name>
<accession>A0A0P1BD21</accession>
<keyword evidence="2" id="KW-1185">Reference proteome</keyword>
<evidence type="ECO:0000313" key="1">
    <source>
        <dbReference type="EMBL" id="CEH13635.1"/>
    </source>
</evidence>